<sequence>MEGRRAASHILPLLRPGRPLGREAERALRTVPWDQPGCCWMRRAGPVARWNPLAAKSQTGQSPHGPNTESHLRTPPNLPTCSSRARPPGREAAAPCAIKLRQPSSPPGNVSRLNVHGGGGSWIHEPFPAIRTSTLSAVK</sequence>
<dbReference type="Proteomes" id="UP000002497">
    <property type="component" value="Unassembled WGS sequence"/>
</dbReference>
<dbReference type="AlphaFoldDB" id="E9DAW8"/>
<keyword evidence="3" id="KW-1185">Reference proteome</keyword>
<reference evidence="3" key="1">
    <citation type="journal article" date="2010" name="Genome Res.">
        <title>Population genomic sequencing of Coccidioides fungi reveals recent hybridization and transposon control.</title>
        <authorList>
            <person name="Neafsey D.E."/>
            <person name="Barker B.M."/>
            <person name="Sharpton T.J."/>
            <person name="Stajich J.E."/>
            <person name="Park D.J."/>
            <person name="Whiston E."/>
            <person name="Hung C.-Y."/>
            <person name="McMahan C."/>
            <person name="White J."/>
            <person name="Sykes S."/>
            <person name="Heiman D."/>
            <person name="Young S."/>
            <person name="Zeng Q."/>
            <person name="Abouelleil A."/>
            <person name="Aftuck L."/>
            <person name="Bessette D."/>
            <person name="Brown A."/>
            <person name="FitzGerald M."/>
            <person name="Lui A."/>
            <person name="Macdonald J.P."/>
            <person name="Priest M."/>
            <person name="Orbach M.J."/>
            <person name="Galgiani J.N."/>
            <person name="Kirkland T.N."/>
            <person name="Cole G.T."/>
            <person name="Birren B.W."/>
            <person name="Henn M.R."/>
            <person name="Taylor J.W."/>
            <person name="Rounsley S.D."/>
        </authorList>
    </citation>
    <scope>NUCLEOTIDE SEQUENCE [LARGE SCALE GENOMIC DNA]</scope>
    <source>
        <strain evidence="3">RMSCC 757 / Silveira</strain>
    </source>
</reference>
<gene>
    <name evidence="2" type="ORF">CPSG_06970</name>
</gene>
<protein>
    <submittedName>
        <fullName evidence="2">Predicted protein</fullName>
    </submittedName>
</protein>
<name>E9DAW8_COCPS</name>
<dbReference type="VEuPathDB" id="FungiDB:CPSG_06970"/>
<dbReference type="EMBL" id="GL636497">
    <property type="protein sequence ID" value="EFW16453.1"/>
    <property type="molecule type" value="Genomic_DNA"/>
</dbReference>
<evidence type="ECO:0000256" key="1">
    <source>
        <dbReference type="SAM" id="MobiDB-lite"/>
    </source>
</evidence>
<feature type="region of interest" description="Disordered" evidence="1">
    <location>
        <begin position="51"/>
        <end position="92"/>
    </location>
</feature>
<organism evidence="3">
    <name type="scientific">Coccidioides posadasii (strain RMSCC 757 / Silveira)</name>
    <name type="common">Valley fever fungus</name>
    <dbReference type="NCBI Taxonomy" id="443226"/>
    <lineage>
        <taxon>Eukaryota</taxon>
        <taxon>Fungi</taxon>
        <taxon>Dikarya</taxon>
        <taxon>Ascomycota</taxon>
        <taxon>Pezizomycotina</taxon>
        <taxon>Eurotiomycetes</taxon>
        <taxon>Eurotiomycetidae</taxon>
        <taxon>Onygenales</taxon>
        <taxon>Onygenaceae</taxon>
        <taxon>Coccidioides</taxon>
    </lineage>
</organism>
<dbReference type="HOGENOM" id="CLU_1844895_0_0_1"/>
<evidence type="ECO:0000313" key="3">
    <source>
        <dbReference type="Proteomes" id="UP000002497"/>
    </source>
</evidence>
<proteinExistence type="predicted"/>
<feature type="compositionally biased region" description="Polar residues" evidence="1">
    <location>
        <begin position="56"/>
        <end position="69"/>
    </location>
</feature>
<reference evidence="3" key="2">
    <citation type="submission" date="2010-03" db="EMBL/GenBank/DDBJ databases">
        <title>The genome sequence of Coccidioides posadasii strain Silveira.</title>
        <authorList>
            <consortium name="The Broad Institute Genome Sequencing Center for Infectious Disease"/>
            <person name="Neafsey D."/>
            <person name="Orbach M."/>
            <person name="Henn M.R."/>
            <person name="Cole G.T."/>
            <person name="Galgiani J."/>
            <person name="Gardner M.J."/>
            <person name="Kirkland T.N."/>
            <person name="Taylor J.W."/>
            <person name="Young S.K."/>
            <person name="Zeng Q."/>
            <person name="Koehrsen M."/>
            <person name="Alvarado L."/>
            <person name="Berlin A."/>
            <person name="Borenstein D."/>
            <person name="Chapman S.B."/>
            <person name="Chen Z."/>
            <person name="Engels R."/>
            <person name="Freedman E."/>
            <person name="Gellesch M."/>
            <person name="Goldberg J."/>
            <person name="Griggs A."/>
            <person name="Gujja S."/>
            <person name="Heilman E."/>
            <person name="Heiman D."/>
            <person name="Howarth C."/>
            <person name="Jen D."/>
            <person name="Larson L."/>
            <person name="Mehta T."/>
            <person name="Neiman D."/>
            <person name="Park D."/>
            <person name="Pearson M."/>
            <person name="Richards J."/>
            <person name="Roberts A."/>
            <person name="Saif S."/>
            <person name="Shea T."/>
            <person name="Shenoy N."/>
            <person name="Sisk P."/>
            <person name="Stolte C."/>
            <person name="Sykes S."/>
            <person name="Walk T."/>
            <person name="White J."/>
            <person name="Yandava C."/>
            <person name="Haas B."/>
            <person name="Nusbaum C."/>
            <person name="Birren B."/>
        </authorList>
    </citation>
    <scope>NUCLEOTIDE SEQUENCE [LARGE SCALE GENOMIC DNA]</scope>
    <source>
        <strain evidence="3">RMSCC 757 / Silveira</strain>
    </source>
</reference>
<evidence type="ECO:0000313" key="2">
    <source>
        <dbReference type="EMBL" id="EFW16453.1"/>
    </source>
</evidence>
<accession>E9DAW8</accession>